<sequence>MADYRETEVAKQLHIERKVLFKIKQAGLISPSRTEQHGTMEYCFYDDEAITTLWLIVRYREFGYSYDDISKLLNGPAGSRNQMLHDLLIRLDHLTKLARIIYETGLLPPDFMKMKDIMDAAYFKQFDDPKTIKRGEQMINKILNDPDYNNSCSDIKKLYAEGYSKSSPEIQQAVAEAEQVIEKYASKESARNVLRLLGDLFNGDGNIQETTELGSDWIKEIGAAYQYYCKEKA</sequence>
<dbReference type="GO" id="GO:0003677">
    <property type="term" value="F:DNA binding"/>
    <property type="evidence" value="ECO:0007669"/>
    <property type="project" value="InterPro"/>
</dbReference>
<dbReference type="GO" id="GO:0006355">
    <property type="term" value="P:regulation of DNA-templated transcription"/>
    <property type="evidence" value="ECO:0007669"/>
    <property type="project" value="InterPro"/>
</dbReference>
<organism evidence="2 3">
    <name type="scientific">Caproicibacterium lactatifermentans</name>
    <dbReference type="NCBI Taxonomy" id="2666138"/>
    <lineage>
        <taxon>Bacteria</taxon>
        <taxon>Bacillati</taxon>
        <taxon>Bacillota</taxon>
        <taxon>Clostridia</taxon>
        <taxon>Eubacteriales</taxon>
        <taxon>Oscillospiraceae</taxon>
        <taxon>Caproicibacterium</taxon>
    </lineage>
</organism>
<dbReference type="EMBL" id="CP046051">
    <property type="protein sequence ID" value="QKN24278.1"/>
    <property type="molecule type" value="Genomic_DNA"/>
</dbReference>
<evidence type="ECO:0000313" key="3">
    <source>
        <dbReference type="Proteomes" id="UP000501316"/>
    </source>
</evidence>
<dbReference type="AlphaFoldDB" id="A0A859DQW3"/>
<accession>A0A859DQW3</accession>
<proteinExistence type="predicted"/>
<evidence type="ECO:0000313" key="2">
    <source>
        <dbReference type="EMBL" id="QKN24278.1"/>
    </source>
</evidence>
<dbReference type="Proteomes" id="UP000501316">
    <property type="component" value="Chromosome"/>
</dbReference>
<dbReference type="InterPro" id="IPR000551">
    <property type="entry name" value="MerR-type_HTH_dom"/>
</dbReference>
<dbReference type="RefSeq" id="WP_174193373.1">
    <property type="nucleotide sequence ID" value="NZ_CP046051.1"/>
</dbReference>
<protein>
    <submittedName>
        <fullName evidence="2">MerR family transcriptional regulator</fullName>
    </submittedName>
</protein>
<dbReference type="KEGG" id="clf:GJQ69_07120"/>
<reference evidence="2 3" key="1">
    <citation type="submission" date="2019-11" db="EMBL/GenBank/DDBJ databases">
        <authorList>
            <person name="Ren C."/>
            <person name="Wang H."/>
            <person name="Xu Y."/>
        </authorList>
    </citation>
    <scope>NUCLEOTIDE SEQUENCE [LARGE SCALE GENOMIC DNA]</scope>
    <source>
        <strain evidence="2 3">LBM 19010</strain>
    </source>
</reference>
<dbReference type="Gene3D" id="1.10.1660.10">
    <property type="match status" value="1"/>
</dbReference>
<feature type="domain" description="HTH merR-type" evidence="1">
    <location>
        <begin position="4"/>
        <end position="74"/>
    </location>
</feature>
<evidence type="ECO:0000259" key="1">
    <source>
        <dbReference type="Pfam" id="PF13411"/>
    </source>
</evidence>
<dbReference type="Pfam" id="PF13411">
    <property type="entry name" value="MerR_1"/>
    <property type="match status" value="1"/>
</dbReference>
<dbReference type="SUPFAM" id="SSF46955">
    <property type="entry name" value="Putative DNA-binding domain"/>
    <property type="match status" value="1"/>
</dbReference>
<name>A0A859DQW3_9FIRM</name>
<dbReference type="InterPro" id="IPR009061">
    <property type="entry name" value="DNA-bd_dom_put_sf"/>
</dbReference>
<gene>
    <name evidence="2" type="ORF">GJQ69_07120</name>
</gene>